<evidence type="ECO:0000256" key="1">
    <source>
        <dbReference type="ARBA" id="ARBA00006484"/>
    </source>
</evidence>
<evidence type="ECO:0000313" key="3">
    <source>
        <dbReference type="Proteomes" id="UP000313066"/>
    </source>
</evidence>
<protein>
    <submittedName>
        <fullName evidence="2">SDR family oxidoreductase</fullName>
    </submittedName>
</protein>
<dbReference type="PANTHER" id="PTHR42879:SF6">
    <property type="entry name" value="NADPH-DEPENDENT REDUCTASE BACG"/>
    <property type="match status" value="1"/>
</dbReference>
<dbReference type="InterPro" id="IPR050259">
    <property type="entry name" value="SDR"/>
</dbReference>
<accession>A0A5N6BTM2</accession>
<dbReference type="PANTHER" id="PTHR42879">
    <property type="entry name" value="3-OXOACYL-(ACYL-CARRIER-PROTEIN) REDUCTASE"/>
    <property type="match status" value="1"/>
</dbReference>
<sequence>MIGGKRAALVIAASSGIGAATARELSTRGHRVAVMARGEAVESLAREIGGLAVRGDYTARGTIESAVERVTGEWGRLDVVVNSAGHGPKGTLEELTDEQLALGFDLYFYNVVRACKAALPVMRSRGGGAIVNISSAAPTEPSPRFPTSMVARAAMTTWVKLWSAEVAADGIRVNNVLPGYTVADPATVPSDWVSNIPMRRPASYAEIARTVAFLTSDDAAYITGQNVRVDGGVTRSV</sequence>
<dbReference type="InterPro" id="IPR036291">
    <property type="entry name" value="NAD(P)-bd_dom_sf"/>
</dbReference>
<dbReference type="SUPFAM" id="SSF51735">
    <property type="entry name" value="NAD(P)-binding Rossmann-fold domains"/>
    <property type="match status" value="1"/>
</dbReference>
<dbReference type="RefSeq" id="WP_139575788.1">
    <property type="nucleotide sequence ID" value="NZ_VDMA02000009.1"/>
</dbReference>
<organism evidence="2 3">
    <name type="scientific">Microbispora catharanthi</name>
    <dbReference type="NCBI Taxonomy" id="1712871"/>
    <lineage>
        <taxon>Bacteria</taxon>
        <taxon>Bacillati</taxon>
        <taxon>Actinomycetota</taxon>
        <taxon>Actinomycetes</taxon>
        <taxon>Streptosporangiales</taxon>
        <taxon>Streptosporangiaceae</taxon>
        <taxon>Microbispora</taxon>
    </lineage>
</organism>
<proteinExistence type="inferred from homology"/>
<dbReference type="EMBL" id="VDMA02000009">
    <property type="protein sequence ID" value="KAB8183680.1"/>
    <property type="molecule type" value="Genomic_DNA"/>
</dbReference>
<dbReference type="Pfam" id="PF13561">
    <property type="entry name" value="adh_short_C2"/>
    <property type="match status" value="1"/>
</dbReference>
<keyword evidence="3" id="KW-1185">Reference proteome</keyword>
<dbReference type="AlphaFoldDB" id="A0A5N6BTM2"/>
<name>A0A5N6BTM2_9ACTN</name>
<comment type="caution">
    <text evidence="2">The sequence shown here is derived from an EMBL/GenBank/DDBJ whole genome shotgun (WGS) entry which is preliminary data.</text>
</comment>
<reference evidence="2 3" key="1">
    <citation type="submission" date="2019-10" db="EMBL/GenBank/DDBJ databases">
        <title>Nonomuraea sp. nov., isolated from Phyllanthus amarus.</title>
        <authorList>
            <person name="Klykleung N."/>
            <person name="Tanasupawat S."/>
        </authorList>
    </citation>
    <scope>NUCLEOTIDE SEQUENCE [LARGE SCALE GENOMIC DNA]</scope>
    <source>
        <strain evidence="2 3">CR1-09</strain>
    </source>
</reference>
<dbReference type="Gene3D" id="3.40.50.720">
    <property type="entry name" value="NAD(P)-binding Rossmann-like Domain"/>
    <property type="match status" value="1"/>
</dbReference>
<dbReference type="PRINTS" id="PR00081">
    <property type="entry name" value="GDHRDH"/>
</dbReference>
<dbReference type="InterPro" id="IPR002347">
    <property type="entry name" value="SDR_fam"/>
</dbReference>
<comment type="similarity">
    <text evidence="1">Belongs to the short-chain dehydrogenases/reductases (SDR) family.</text>
</comment>
<evidence type="ECO:0000313" key="2">
    <source>
        <dbReference type="EMBL" id="KAB8183680.1"/>
    </source>
</evidence>
<dbReference type="Proteomes" id="UP000313066">
    <property type="component" value="Unassembled WGS sequence"/>
</dbReference>
<gene>
    <name evidence="2" type="ORF">FH610_018610</name>
</gene>